<reference evidence="2" key="2">
    <citation type="submission" date="2020-03" db="EMBL/GenBank/DDBJ databases">
        <title>Walnut 2.0.</title>
        <authorList>
            <person name="Marrano A."/>
            <person name="Britton M."/>
            <person name="Zimin A.V."/>
            <person name="Zaini P.A."/>
            <person name="Workman R."/>
            <person name="Puiu D."/>
            <person name="Bianco L."/>
            <person name="Allen B.J."/>
            <person name="Troggio M."/>
            <person name="Leslie C.A."/>
            <person name="Timp W."/>
            <person name="Dendekar A."/>
            <person name="Salzberg S.L."/>
            <person name="Neale D.B."/>
        </authorList>
    </citation>
    <scope>NUCLEOTIDE SEQUENCE</scope>
    <source>
        <tissue evidence="2">Leaves</tissue>
    </source>
</reference>
<name>A0A834D698_JUGRE</name>
<dbReference type="AlphaFoldDB" id="A0A834D698"/>
<evidence type="ECO:0000313" key="3">
    <source>
        <dbReference type="Proteomes" id="UP000619265"/>
    </source>
</evidence>
<feature type="region of interest" description="Disordered" evidence="1">
    <location>
        <begin position="30"/>
        <end position="70"/>
    </location>
</feature>
<protein>
    <submittedName>
        <fullName evidence="2">Uncharacterized protein</fullName>
    </submittedName>
</protein>
<feature type="non-terminal residue" evidence="2">
    <location>
        <position position="103"/>
    </location>
</feature>
<feature type="non-terminal residue" evidence="2">
    <location>
        <position position="1"/>
    </location>
</feature>
<dbReference type="Gramene" id="Jr03_22160_p1">
    <property type="protein sequence ID" value="cds.Jr03_22160_p1"/>
    <property type="gene ID" value="Jr03_22160"/>
</dbReference>
<sequence length="103" mass="12014">SAYECEALQRRKCPSFFSFKTRVFSGFETPTRKRERKKERKKEEKPIYQLQRDQPPPEFTESERPSGKTKTVVLGNYGRCCGSTLKEGSLLYPLLPLLHKEIT</sequence>
<proteinExistence type="predicted"/>
<comment type="caution">
    <text evidence="2">The sequence shown here is derived from an EMBL/GenBank/DDBJ whole genome shotgun (WGS) entry which is preliminary data.</text>
</comment>
<evidence type="ECO:0000256" key="1">
    <source>
        <dbReference type="SAM" id="MobiDB-lite"/>
    </source>
</evidence>
<organism evidence="2 3">
    <name type="scientific">Juglans regia</name>
    <name type="common">English walnut</name>
    <dbReference type="NCBI Taxonomy" id="51240"/>
    <lineage>
        <taxon>Eukaryota</taxon>
        <taxon>Viridiplantae</taxon>
        <taxon>Streptophyta</taxon>
        <taxon>Embryophyta</taxon>
        <taxon>Tracheophyta</taxon>
        <taxon>Spermatophyta</taxon>
        <taxon>Magnoliopsida</taxon>
        <taxon>eudicotyledons</taxon>
        <taxon>Gunneridae</taxon>
        <taxon>Pentapetalae</taxon>
        <taxon>rosids</taxon>
        <taxon>fabids</taxon>
        <taxon>Fagales</taxon>
        <taxon>Juglandaceae</taxon>
        <taxon>Juglans</taxon>
    </lineage>
</organism>
<dbReference type="EMBL" id="LIHL02000003">
    <property type="protein sequence ID" value="KAF5475911.1"/>
    <property type="molecule type" value="Genomic_DNA"/>
</dbReference>
<dbReference type="Proteomes" id="UP000619265">
    <property type="component" value="Unassembled WGS sequence"/>
</dbReference>
<gene>
    <name evidence="2" type="ORF">F2P56_007667</name>
</gene>
<reference evidence="2" key="1">
    <citation type="submission" date="2015-10" db="EMBL/GenBank/DDBJ databases">
        <authorList>
            <person name="Martinez-Garcia P.J."/>
            <person name="Crepeau M.W."/>
            <person name="Puiu D."/>
            <person name="Gonzalez-Ibeas D."/>
            <person name="Whalen J."/>
            <person name="Stevens K."/>
            <person name="Paul R."/>
            <person name="Butterfield T."/>
            <person name="Britton M."/>
            <person name="Reagan R."/>
            <person name="Chakraborty S."/>
            <person name="Walawage S.L."/>
            <person name="Vasquez-Gross H.A."/>
            <person name="Cardeno C."/>
            <person name="Famula R."/>
            <person name="Pratt K."/>
            <person name="Kuruganti S."/>
            <person name="Aradhya M.K."/>
            <person name="Leslie C.A."/>
            <person name="Dandekar A.M."/>
            <person name="Salzberg S.L."/>
            <person name="Wegrzyn J.L."/>
            <person name="Langley C.H."/>
            <person name="Neale D.B."/>
        </authorList>
    </citation>
    <scope>NUCLEOTIDE SEQUENCE</scope>
    <source>
        <tissue evidence="2">Leaves</tissue>
    </source>
</reference>
<evidence type="ECO:0000313" key="2">
    <source>
        <dbReference type="EMBL" id="KAF5475911.1"/>
    </source>
</evidence>
<accession>A0A834D698</accession>